<evidence type="ECO:0000313" key="2">
    <source>
        <dbReference type="EMBL" id="QBK89540.1"/>
    </source>
</evidence>
<keyword evidence="1" id="KW-0812">Transmembrane</keyword>
<reference evidence="2" key="1">
    <citation type="journal article" date="2019" name="MBio">
        <title>Virus Genomes from Deep Sea Sediments Expand the Ocean Megavirome and Support Independent Origins of Viral Gigantism.</title>
        <authorList>
            <person name="Backstrom D."/>
            <person name="Yutin N."/>
            <person name="Jorgensen S.L."/>
            <person name="Dharamshi J."/>
            <person name="Homa F."/>
            <person name="Zaremba-Niedwiedzka K."/>
            <person name="Spang A."/>
            <person name="Wolf Y.I."/>
            <person name="Koonin E.V."/>
            <person name="Ettema T.J."/>
        </authorList>
    </citation>
    <scope>NUCLEOTIDE SEQUENCE</scope>
</reference>
<keyword evidence="1" id="KW-1133">Transmembrane helix</keyword>
<protein>
    <submittedName>
        <fullName evidence="2">Uncharacterized protein</fullName>
    </submittedName>
</protein>
<evidence type="ECO:0000256" key="1">
    <source>
        <dbReference type="SAM" id="Phobius"/>
    </source>
</evidence>
<organism evidence="2">
    <name type="scientific">Pithovirus LCPAC001</name>
    <dbReference type="NCBI Taxonomy" id="2506585"/>
    <lineage>
        <taxon>Viruses</taxon>
        <taxon>Pithoviruses</taxon>
    </lineage>
</organism>
<gene>
    <name evidence="2" type="ORF">LCPAC001_00500</name>
</gene>
<feature type="transmembrane region" description="Helical" evidence="1">
    <location>
        <begin position="392"/>
        <end position="413"/>
    </location>
</feature>
<keyword evidence="1" id="KW-0472">Membrane</keyword>
<name>A0A481Z4G5_9VIRU</name>
<sequence length="417" mass="46874">MEFILSYDTPNNFLAASKTTFEKEVRYAISYSFSPSILTVQIPPFLITNRGFYLGQIYPLQFKIDGALQYLNFTNTDVNKIQYYTPSDEPTSKSISIQFLKNIEGTTFKYNQNDSLTEIVFFNHIPYSFLSPLTVSTQIIVGLKPPGIDDNIIFSVAECTSSLGCNACGLNSCPEGFECVSAFDQDSLALIERDDVHTLLTDFGSTNNFLALSKKCEFPIKTSQNFGIRYKSSTKLPRVLTYTKKDNLVTINFVLESNIFVSKGVDSDIHPVEKWVFVDLPKEQTKMVTGGHYPLFIFDGSNKKYLTKPETPILSFTSNNDIENTIVYTLSDDSNNSLTFSPNVIGDWRSFVFDSSDFEDLPISSALKIGLWQIPSPNNKKAVSKAPIGEDLFVGVVILLLLILIVWCVVYFFSKKK</sequence>
<proteinExistence type="predicted"/>
<dbReference type="EMBL" id="MK500427">
    <property type="protein sequence ID" value="QBK89540.1"/>
    <property type="molecule type" value="Genomic_DNA"/>
</dbReference>
<accession>A0A481Z4G5</accession>